<keyword evidence="9" id="KW-0472">Membrane</keyword>
<keyword evidence="9" id="KW-0812">Transmembrane</keyword>
<dbReference type="InParanoid" id="A0A136IRJ1"/>
<organism evidence="10 11">
    <name type="scientific">Microdochium bolleyi</name>
    <dbReference type="NCBI Taxonomy" id="196109"/>
    <lineage>
        <taxon>Eukaryota</taxon>
        <taxon>Fungi</taxon>
        <taxon>Dikarya</taxon>
        <taxon>Ascomycota</taxon>
        <taxon>Pezizomycotina</taxon>
        <taxon>Sordariomycetes</taxon>
        <taxon>Xylariomycetidae</taxon>
        <taxon>Xylariales</taxon>
        <taxon>Microdochiaceae</taxon>
        <taxon>Microdochium</taxon>
    </lineage>
</organism>
<evidence type="ECO:0000313" key="10">
    <source>
        <dbReference type="EMBL" id="KXJ87560.1"/>
    </source>
</evidence>
<proteinExistence type="inferred from homology"/>
<dbReference type="Gene3D" id="1.10.630.10">
    <property type="entry name" value="Cytochrome P450"/>
    <property type="match status" value="1"/>
</dbReference>
<evidence type="ECO:0000256" key="8">
    <source>
        <dbReference type="PIRSR" id="PIRSR602401-1"/>
    </source>
</evidence>
<keyword evidence="9" id="KW-1133">Transmembrane helix</keyword>
<dbReference type="GO" id="GO:0005506">
    <property type="term" value="F:iron ion binding"/>
    <property type="evidence" value="ECO:0007669"/>
    <property type="project" value="InterPro"/>
</dbReference>
<evidence type="ECO:0000313" key="11">
    <source>
        <dbReference type="Proteomes" id="UP000070501"/>
    </source>
</evidence>
<feature type="transmembrane region" description="Helical" evidence="9">
    <location>
        <begin position="6"/>
        <end position="27"/>
    </location>
</feature>
<evidence type="ECO:0000256" key="7">
    <source>
        <dbReference type="ARBA" id="ARBA00023033"/>
    </source>
</evidence>
<feature type="transmembrane region" description="Helical" evidence="9">
    <location>
        <begin position="39"/>
        <end position="57"/>
    </location>
</feature>
<evidence type="ECO:0000256" key="5">
    <source>
        <dbReference type="ARBA" id="ARBA00023002"/>
    </source>
</evidence>
<keyword evidence="7 10" id="KW-0503">Monooxygenase</keyword>
<dbReference type="PRINTS" id="PR00463">
    <property type="entry name" value="EP450I"/>
</dbReference>
<evidence type="ECO:0000256" key="3">
    <source>
        <dbReference type="ARBA" id="ARBA00022617"/>
    </source>
</evidence>
<comment type="similarity">
    <text evidence="2">Belongs to the cytochrome P450 family.</text>
</comment>
<dbReference type="PRINTS" id="PR00385">
    <property type="entry name" value="P450"/>
</dbReference>
<name>A0A136IRJ1_9PEZI</name>
<accession>A0A136IRJ1</accession>
<reference evidence="11" key="1">
    <citation type="submission" date="2016-02" db="EMBL/GenBank/DDBJ databases">
        <title>Draft genome sequence of Microdochium bolleyi, a fungal endophyte of beachgrass.</title>
        <authorList>
            <consortium name="DOE Joint Genome Institute"/>
            <person name="David A.S."/>
            <person name="May G."/>
            <person name="Haridas S."/>
            <person name="Lim J."/>
            <person name="Wang M."/>
            <person name="Labutti K."/>
            <person name="Lipzen A."/>
            <person name="Barry K."/>
            <person name="Grigoriev I.V."/>
        </authorList>
    </citation>
    <scope>NUCLEOTIDE SEQUENCE [LARGE SCALE GENOMIC DNA]</scope>
    <source>
        <strain evidence="11">J235TASD1</strain>
    </source>
</reference>
<dbReference type="Proteomes" id="UP000070501">
    <property type="component" value="Unassembled WGS sequence"/>
</dbReference>
<dbReference type="Pfam" id="PF00067">
    <property type="entry name" value="p450"/>
    <property type="match status" value="1"/>
</dbReference>
<dbReference type="AlphaFoldDB" id="A0A136IRJ1"/>
<dbReference type="GO" id="GO:0004497">
    <property type="term" value="F:monooxygenase activity"/>
    <property type="evidence" value="ECO:0007669"/>
    <property type="project" value="UniProtKB-KW"/>
</dbReference>
<evidence type="ECO:0000256" key="4">
    <source>
        <dbReference type="ARBA" id="ARBA00022723"/>
    </source>
</evidence>
<dbReference type="CDD" id="cd11061">
    <property type="entry name" value="CYP67-like"/>
    <property type="match status" value="1"/>
</dbReference>
<sequence length="554" mass="61668">MPVFSLESPLAQGVALLLGSAAHILLFRYGEWHLSTIKILLSYIAVQAAAIAVLPKLDAPFGTDGSHVAAARIAATLGFLWSAGVFGSMLVYRGFFHRLGHFPGPFVARFTNFHITILSAKKLHLYEEIEALHKKYGDIVRVGPMELSINNAELFAAIAAPNSVCTKGDWYDVLHPMRSLQGVRNKSDHIPRRKVWDRGFSAKALRDYEPRVTGYTSQLLAKIASSAGQPLNATDWFNFYSFDVMGDLAWGKSFNMLRDGVKHYFMTTLHADMTSIGIFTHLIWLMPLFKSTPILNANHLKFWGWVNSQVEDRRKMKPDRPDVFSSLLDDYESKPRTAGERINLTGDAYLIAVAGSDTTAAVLTCLFFHLATDPSALRTLQKEVDAAYNAAGTDTTPDSVALGKLEYLNAVINETIRLHPPVPSGLQRLTPAEGLKVGDVFIPGDTIVQVPSHTIFRDERYFVKPDDFIPERWTDKPELTKNGSVFAPFGYGRYSCIGKQLGLMEIRYVTSEIARRYDVKLAPGQSAQAFLKGKRDTFTLSLGELNLVFDKRSI</sequence>
<keyword evidence="3 8" id="KW-0349">Heme</keyword>
<feature type="transmembrane region" description="Helical" evidence="9">
    <location>
        <begin position="69"/>
        <end position="92"/>
    </location>
</feature>
<dbReference type="InterPro" id="IPR002401">
    <property type="entry name" value="Cyt_P450_E_grp-I"/>
</dbReference>
<dbReference type="OrthoDB" id="6692864at2759"/>
<dbReference type="GO" id="GO:0016705">
    <property type="term" value="F:oxidoreductase activity, acting on paired donors, with incorporation or reduction of molecular oxygen"/>
    <property type="evidence" value="ECO:0007669"/>
    <property type="project" value="InterPro"/>
</dbReference>
<keyword evidence="4 8" id="KW-0479">Metal-binding</keyword>
<gene>
    <name evidence="10" type="ORF">Micbo1qcDRAFT_124600</name>
</gene>
<comment type="cofactor">
    <cofactor evidence="1 8">
        <name>heme</name>
        <dbReference type="ChEBI" id="CHEBI:30413"/>
    </cofactor>
</comment>
<dbReference type="PANTHER" id="PTHR24305">
    <property type="entry name" value="CYTOCHROME P450"/>
    <property type="match status" value="1"/>
</dbReference>
<dbReference type="GO" id="GO:0020037">
    <property type="term" value="F:heme binding"/>
    <property type="evidence" value="ECO:0007669"/>
    <property type="project" value="InterPro"/>
</dbReference>
<dbReference type="InterPro" id="IPR036396">
    <property type="entry name" value="Cyt_P450_sf"/>
</dbReference>
<dbReference type="InterPro" id="IPR050121">
    <property type="entry name" value="Cytochrome_P450_monoxygenase"/>
</dbReference>
<dbReference type="SUPFAM" id="SSF48264">
    <property type="entry name" value="Cytochrome P450"/>
    <property type="match status" value="1"/>
</dbReference>
<protein>
    <submittedName>
        <fullName evidence="10">Benzoate 4-monooxygenase cytochrome P450</fullName>
    </submittedName>
</protein>
<keyword evidence="5" id="KW-0560">Oxidoreductase</keyword>
<evidence type="ECO:0000256" key="1">
    <source>
        <dbReference type="ARBA" id="ARBA00001971"/>
    </source>
</evidence>
<dbReference type="EMBL" id="KQ964262">
    <property type="protein sequence ID" value="KXJ87560.1"/>
    <property type="molecule type" value="Genomic_DNA"/>
</dbReference>
<evidence type="ECO:0000256" key="9">
    <source>
        <dbReference type="SAM" id="Phobius"/>
    </source>
</evidence>
<feature type="binding site" description="axial binding residue" evidence="8">
    <location>
        <position position="496"/>
    </location>
    <ligand>
        <name>heme</name>
        <dbReference type="ChEBI" id="CHEBI:30413"/>
    </ligand>
    <ligandPart>
        <name>Fe</name>
        <dbReference type="ChEBI" id="CHEBI:18248"/>
    </ligandPart>
</feature>
<evidence type="ECO:0000256" key="6">
    <source>
        <dbReference type="ARBA" id="ARBA00023004"/>
    </source>
</evidence>
<feature type="transmembrane region" description="Helical" evidence="9">
    <location>
        <begin position="264"/>
        <end position="286"/>
    </location>
</feature>
<keyword evidence="11" id="KW-1185">Reference proteome</keyword>
<dbReference type="InterPro" id="IPR001128">
    <property type="entry name" value="Cyt_P450"/>
</dbReference>
<dbReference type="PANTHER" id="PTHR24305:SF187">
    <property type="entry name" value="P450, PUTATIVE (EUROFUNG)-RELATED"/>
    <property type="match status" value="1"/>
</dbReference>
<keyword evidence="6 8" id="KW-0408">Iron</keyword>
<dbReference type="STRING" id="196109.A0A136IRJ1"/>
<evidence type="ECO:0000256" key="2">
    <source>
        <dbReference type="ARBA" id="ARBA00010617"/>
    </source>
</evidence>